<comment type="caution">
    <text evidence="2">The sequence shown here is derived from an EMBL/GenBank/DDBJ whole genome shotgun (WGS) entry which is preliminary data.</text>
</comment>
<keyword evidence="3" id="KW-1185">Reference proteome</keyword>
<feature type="region of interest" description="Disordered" evidence="1">
    <location>
        <begin position="110"/>
        <end position="130"/>
    </location>
</feature>
<dbReference type="AlphaFoldDB" id="A0AAN6Z7T6"/>
<reference evidence="2" key="1">
    <citation type="journal article" date="2023" name="Mol. Phylogenet. Evol.">
        <title>Genome-scale phylogeny and comparative genomics of the fungal order Sordariales.</title>
        <authorList>
            <person name="Hensen N."/>
            <person name="Bonometti L."/>
            <person name="Westerberg I."/>
            <person name="Brannstrom I.O."/>
            <person name="Guillou S."/>
            <person name="Cros-Aarteil S."/>
            <person name="Calhoun S."/>
            <person name="Haridas S."/>
            <person name="Kuo A."/>
            <person name="Mondo S."/>
            <person name="Pangilinan J."/>
            <person name="Riley R."/>
            <person name="LaButti K."/>
            <person name="Andreopoulos B."/>
            <person name="Lipzen A."/>
            <person name="Chen C."/>
            <person name="Yan M."/>
            <person name="Daum C."/>
            <person name="Ng V."/>
            <person name="Clum A."/>
            <person name="Steindorff A."/>
            <person name="Ohm R.A."/>
            <person name="Martin F."/>
            <person name="Silar P."/>
            <person name="Natvig D.O."/>
            <person name="Lalanne C."/>
            <person name="Gautier V."/>
            <person name="Ament-Velasquez S.L."/>
            <person name="Kruys A."/>
            <person name="Hutchinson M.I."/>
            <person name="Powell A.J."/>
            <person name="Barry K."/>
            <person name="Miller A.N."/>
            <person name="Grigoriev I.V."/>
            <person name="Debuchy R."/>
            <person name="Gladieux P."/>
            <person name="Hiltunen Thoren M."/>
            <person name="Johannesson H."/>
        </authorList>
    </citation>
    <scope>NUCLEOTIDE SEQUENCE</scope>
    <source>
        <strain evidence="2">CBS 731.68</strain>
    </source>
</reference>
<dbReference type="RefSeq" id="XP_062651564.1">
    <property type="nucleotide sequence ID" value="XM_062786304.1"/>
</dbReference>
<name>A0AAN6Z7T6_9PEZI</name>
<protein>
    <submittedName>
        <fullName evidence="2">Uncharacterized protein</fullName>
    </submittedName>
</protein>
<proteinExistence type="predicted"/>
<organism evidence="2 3">
    <name type="scientific">Parathielavia appendiculata</name>
    <dbReference type="NCBI Taxonomy" id="2587402"/>
    <lineage>
        <taxon>Eukaryota</taxon>
        <taxon>Fungi</taxon>
        <taxon>Dikarya</taxon>
        <taxon>Ascomycota</taxon>
        <taxon>Pezizomycotina</taxon>
        <taxon>Sordariomycetes</taxon>
        <taxon>Sordariomycetidae</taxon>
        <taxon>Sordariales</taxon>
        <taxon>Chaetomiaceae</taxon>
        <taxon>Parathielavia</taxon>
    </lineage>
</organism>
<accession>A0AAN6Z7T6</accession>
<gene>
    <name evidence="2" type="ORF">N657DRAFT_228013</name>
</gene>
<reference evidence="2" key="2">
    <citation type="submission" date="2023-05" db="EMBL/GenBank/DDBJ databases">
        <authorList>
            <consortium name="Lawrence Berkeley National Laboratory"/>
            <person name="Steindorff A."/>
            <person name="Hensen N."/>
            <person name="Bonometti L."/>
            <person name="Westerberg I."/>
            <person name="Brannstrom I.O."/>
            <person name="Guillou S."/>
            <person name="Cros-Aarteil S."/>
            <person name="Calhoun S."/>
            <person name="Haridas S."/>
            <person name="Kuo A."/>
            <person name="Mondo S."/>
            <person name="Pangilinan J."/>
            <person name="Riley R."/>
            <person name="Labutti K."/>
            <person name="Andreopoulos B."/>
            <person name="Lipzen A."/>
            <person name="Chen C."/>
            <person name="Yanf M."/>
            <person name="Daum C."/>
            <person name="Ng V."/>
            <person name="Clum A."/>
            <person name="Ohm R."/>
            <person name="Martin F."/>
            <person name="Silar P."/>
            <person name="Natvig D."/>
            <person name="Lalanne C."/>
            <person name="Gautier V."/>
            <person name="Ament-Velasquez S.L."/>
            <person name="Kruys A."/>
            <person name="Hutchinson M.I."/>
            <person name="Powell A.J."/>
            <person name="Barry K."/>
            <person name="Miller A.N."/>
            <person name="Grigoriev I.V."/>
            <person name="Debuchy R."/>
            <person name="Gladieux P."/>
            <person name="Thoren M.H."/>
            <person name="Johannesson H."/>
        </authorList>
    </citation>
    <scope>NUCLEOTIDE SEQUENCE</scope>
    <source>
        <strain evidence="2">CBS 731.68</strain>
    </source>
</reference>
<evidence type="ECO:0000313" key="2">
    <source>
        <dbReference type="EMBL" id="KAK4127793.1"/>
    </source>
</evidence>
<dbReference type="GeneID" id="87823070"/>
<evidence type="ECO:0000256" key="1">
    <source>
        <dbReference type="SAM" id="MobiDB-lite"/>
    </source>
</evidence>
<dbReference type="Proteomes" id="UP001302602">
    <property type="component" value="Unassembled WGS sequence"/>
</dbReference>
<dbReference type="EMBL" id="MU853224">
    <property type="protein sequence ID" value="KAK4127793.1"/>
    <property type="molecule type" value="Genomic_DNA"/>
</dbReference>
<evidence type="ECO:0000313" key="3">
    <source>
        <dbReference type="Proteomes" id="UP001302602"/>
    </source>
</evidence>
<sequence>MRRSLYILGSEIVSLLPSPGQVSIQAASRKGEYHRAFQLQPSTSGIKTSVDPISFPFPSEYVNCLQVSHGPTVHRSSHSISVRAGEQQQREQQFVVAMLNCEWTRSRPAFRRGDGYSQSSERDSGARPRHPPGRDCLAYFTAVLHLHCRKEHAYDSHHGYFQGITDKQQRDQPSSYSHNCRQSLHSICLASRRILGCRPARSVLRVDSRLRRRMAVMALFMRWLRRSSLRWWILREKFVSGQAGVVMSDMPL</sequence>